<keyword evidence="2" id="KW-1185">Reference proteome</keyword>
<dbReference type="Proteomes" id="UP001396334">
    <property type="component" value="Unassembled WGS sequence"/>
</dbReference>
<gene>
    <name evidence="1" type="ORF">V6N11_030627</name>
</gene>
<dbReference type="EMBL" id="JBBPBN010000122">
    <property type="protein sequence ID" value="KAK8977308.1"/>
    <property type="molecule type" value="Genomic_DNA"/>
</dbReference>
<protein>
    <recommendedName>
        <fullName evidence="3">Secreted protein</fullName>
    </recommendedName>
</protein>
<organism evidence="1 2">
    <name type="scientific">Hibiscus sabdariffa</name>
    <name type="common">roselle</name>
    <dbReference type="NCBI Taxonomy" id="183260"/>
    <lineage>
        <taxon>Eukaryota</taxon>
        <taxon>Viridiplantae</taxon>
        <taxon>Streptophyta</taxon>
        <taxon>Embryophyta</taxon>
        <taxon>Tracheophyta</taxon>
        <taxon>Spermatophyta</taxon>
        <taxon>Magnoliopsida</taxon>
        <taxon>eudicotyledons</taxon>
        <taxon>Gunneridae</taxon>
        <taxon>Pentapetalae</taxon>
        <taxon>rosids</taxon>
        <taxon>malvids</taxon>
        <taxon>Malvales</taxon>
        <taxon>Malvaceae</taxon>
        <taxon>Malvoideae</taxon>
        <taxon>Hibiscus</taxon>
    </lineage>
</organism>
<comment type="caution">
    <text evidence="1">The sequence shown here is derived from an EMBL/GenBank/DDBJ whole genome shotgun (WGS) entry which is preliminary data.</text>
</comment>
<sequence>MGFFSSIFCCCCRASPVSGEAGATGNHRPPSPSTTPFLVVPHFPVTPNLLPFMIPPGLPFYYKRSLLVKGADA</sequence>
<evidence type="ECO:0008006" key="3">
    <source>
        <dbReference type="Google" id="ProtNLM"/>
    </source>
</evidence>
<evidence type="ECO:0000313" key="2">
    <source>
        <dbReference type="Proteomes" id="UP001396334"/>
    </source>
</evidence>
<reference evidence="1 2" key="1">
    <citation type="journal article" date="2024" name="G3 (Bethesda)">
        <title>Genome assembly of Hibiscus sabdariffa L. provides insights into metabolisms of medicinal natural products.</title>
        <authorList>
            <person name="Kim T."/>
        </authorList>
    </citation>
    <scope>NUCLEOTIDE SEQUENCE [LARGE SCALE GENOMIC DNA]</scope>
    <source>
        <strain evidence="1">TK-2024</strain>
        <tissue evidence="1">Old leaves</tissue>
    </source>
</reference>
<evidence type="ECO:0000313" key="1">
    <source>
        <dbReference type="EMBL" id="KAK8977308.1"/>
    </source>
</evidence>
<name>A0ABR2NM97_9ROSI</name>
<accession>A0ABR2NM97</accession>
<proteinExistence type="predicted"/>